<feature type="transmembrane region" description="Helical" evidence="2">
    <location>
        <begin position="209"/>
        <end position="230"/>
    </location>
</feature>
<dbReference type="EMBL" id="GECU01019717">
    <property type="protein sequence ID" value="JAS87989.1"/>
    <property type="molecule type" value="Transcribed_RNA"/>
</dbReference>
<dbReference type="AlphaFoldDB" id="A0A1B6IM54"/>
<name>A0A1B6IM54_9HEMI</name>
<keyword evidence="2" id="KW-0812">Transmembrane</keyword>
<gene>
    <name evidence="3" type="ORF">g.5902</name>
</gene>
<organism evidence="3">
    <name type="scientific">Homalodisca liturata</name>
    <dbReference type="NCBI Taxonomy" id="320908"/>
    <lineage>
        <taxon>Eukaryota</taxon>
        <taxon>Metazoa</taxon>
        <taxon>Ecdysozoa</taxon>
        <taxon>Arthropoda</taxon>
        <taxon>Hexapoda</taxon>
        <taxon>Insecta</taxon>
        <taxon>Pterygota</taxon>
        <taxon>Neoptera</taxon>
        <taxon>Paraneoptera</taxon>
        <taxon>Hemiptera</taxon>
        <taxon>Auchenorrhyncha</taxon>
        <taxon>Membracoidea</taxon>
        <taxon>Cicadellidae</taxon>
        <taxon>Cicadellinae</taxon>
        <taxon>Proconiini</taxon>
        <taxon>Homalodisca</taxon>
    </lineage>
</organism>
<reference evidence="3" key="1">
    <citation type="submission" date="2015-11" db="EMBL/GenBank/DDBJ databases">
        <title>De novo transcriptome assembly of four potential Pierce s Disease insect vectors from Arizona vineyards.</title>
        <authorList>
            <person name="Tassone E.E."/>
        </authorList>
    </citation>
    <scope>NUCLEOTIDE SEQUENCE</scope>
</reference>
<evidence type="ECO:0000313" key="3">
    <source>
        <dbReference type="EMBL" id="JAS87989.1"/>
    </source>
</evidence>
<evidence type="ECO:0000256" key="1">
    <source>
        <dbReference type="SAM" id="MobiDB-lite"/>
    </source>
</evidence>
<feature type="non-terminal residue" evidence="3">
    <location>
        <position position="1"/>
    </location>
</feature>
<proteinExistence type="predicted"/>
<accession>A0A1B6IM54</accession>
<feature type="region of interest" description="Disordered" evidence="1">
    <location>
        <begin position="182"/>
        <end position="201"/>
    </location>
</feature>
<evidence type="ECO:0000256" key="2">
    <source>
        <dbReference type="SAM" id="Phobius"/>
    </source>
</evidence>
<keyword evidence="2" id="KW-0472">Membrane</keyword>
<keyword evidence="2" id="KW-1133">Transmembrane helix</keyword>
<sequence length="231" mass="25635">SETSEILKRLDNDISLKCENVYPKEEQLCKLRCYVKHCEIIRKLSYRCASPRRGGRKISNKCMVYRYFAFVSNCLAVIPKICYKDDYACAQKVVDACSKCEDPYNVFCAIIARLYVGISIEAQSCLESFYTLFETIVGLNVYCLPHKDFEKLYGLGAKDAEAVRGACPDECAVEEDKELGTVEGGETADGEDGKDGENRGSGKSGFARYGWTIAIIVVVVAVISITAVALY</sequence>
<protein>
    <submittedName>
        <fullName evidence="3">Uncharacterized protein</fullName>
    </submittedName>
</protein>
<feature type="compositionally biased region" description="Basic and acidic residues" evidence="1">
    <location>
        <begin position="191"/>
        <end position="200"/>
    </location>
</feature>